<organism evidence="2 3">
    <name type="scientific">Mycoplana dimorpha</name>
    <dbReference type="NCBI Taxonomy" id="28320"/>
    <lineage>
        <taxon>Bacteria</taxon>
        <taxon>Pseudomonadati</taxon>
        <taxon>Pseudomonadota</taxon>
        <taxon>Alphaproteobacteria</taxon>
        <taxon>Hyphomicrobiales</taxon>
        <taxon>Rhizobiaceae</taxon>
        <taxon>Mycoplana</taxon>
    </lineage>
</organism>
<evidence type="ECO:0000256" key="1">
    <source>
        <dbReference type="SAM" id="SignalP"/>
    </source>
</evidence>
<accession>A0A2T5B3C0</accession>
<evidence type="ECO:0000313" key="2">
    <source>
        <dbReference type="EMBL" id="PTM93477.1"/>
    </source>
</evidence>
<reference evidence="2 3" key="1">
    <citation type="submission" date="2018-04" db="EMBL/GenBank/DDBJ databases">
        <title>Genomic Encyclopedia of Type Strains, Phase IV (KMG-IV): sequencing the most valuable type-strain genomes for metagenomic binning, comparative biology and taxonomic classification.</title>
        <authorList>
            <person name="Goeker M."/>
        </authorList>
    </citation>
    <scope>NUCLEOTIDE SEQUENCE [LARGE SCALE GENOMIC DNA]</scope>
    <source>
        <strain evidence="2 3">DSM 7138</strain>
    </source>
</reference>
<proteinExistence type="predicted"/>
<evidence type="ECO:0000313" key="3">
    <source>
        <dbReference type="Proteomes" id="UP000241247"/>
    </source>
</evidence>
<dbReference type="AlphaFoldDB" id="A0A2T5B3C0"/>
<keyword evidence="1" id="KW-0732">Signal</keyword>
<comment type="caution">
    <text evidence="2">The sequence shown here is derived from an EMBL/GenBank/DDBJ whole genome shotgun (WGS) entry which is preliminary data.</text>
</comment>
<dbReference type="PROSITE" id="PS51257">
    <property type="entry name" value="PROKAR_LIPOPROTEIN"/>
    <property type="match status" value="1"/>
</dbReference>
<protein>
    <recommendedName>
        <fullName evidence="4">Lipoprotein</fullName>
    </recommendedName>
</protein>
<feature type="signal peptide" evidence="1">
    <location>
        <begin position="1"/>
        <end position="22"/>
    </location>
</feature>
<dbReference type="EMBL" id="PZZZ01000006">
    <property type="protein sequence ID" value="PTM93477.1"/>
    <property type="molecule type" value="Genomic_DNA"/>
</dbReference>
<keyword evidence="3" id="KW-1185">Reference proteome</keyword>
<evidence type="ECO:0008006" key="4">
    <source>
        <dbReference type="Google" id="ProtNLM"/>
    </source>
</evidence>
<sequence>MPARLLSAVIALVALAGCTTTAGDNINYARPPEPSGLRIPYN</sequence>
<dbReference type="RefSeq" id="WP_280952483.1">
    <property type="nucleotide sequence ID" value="NZ_JBHEEX010000005.1"/>
</dbReference>
<feature type="chain" id="PRO_5015729418" description="Lipoprotein" evidence="1">
    <location>
        <begin position="23"/>
        <end position="42"/>
    </location>
</feature>
<dbReference type="Proteomes" id="UP000241247">
    <property type="component" value="Unassembled WGS sequence"/>
</dbReference>
<name>A0A2T5B3C0_MYCDI</name>
<gene>
    <name evidence="2" type="ORF">C7449_106162</name>
</gene>